<keyword evidence="9" id="KW-0411">Iron-sulfur</keyword>
<dbReference type="Pfam" id="PF00724">
    <property type="entry name" value="Oxidored_FMN"/>
    <property type="match status" value="1"/>
</dbReference>
<name>A0A7Y8VQS1_9FIRM</name>
<reference evidence="13 14" key="1">
    <citation type="submission" date="2020-06" db="EMBL/GenBank/DDBJ databases">
        <title>Mogibacterium timidum strain W9173 genomic sequence.</title>
        <authorList>
            <person name="Wade W.G."/>
            <person name="Johnston C.D."/>
            <person name="Chen T."/>
            <person name="Dewhirst F.E."/>
        </authorList>
    </citation>
    <scope>NUCLEOTIDE SEQUENCE [LARGE SCALE GENOMIC DNA]</scope>
    <source>
        <strain evidence="13 14">W9173</strain>
    </source>
</reference>
<keyword evidence="8" id="KW-0408">Iron</keyword>
<keyword evidence="5" id="KW-0288">FMN</keyword>
<evidence type="ECO:0000256" key="6">
    <source>
        <dbReference type="ARBA" id="ARBA00022723"/>
    </source>
</evidence>
<evidence type="ECO:0000259" key="11">
    <source>
        <dbReference type="Pfam" id="PF00724"/>
    </source>
</evidence>
<comment type="cofactor">
    <cofactor evidence="2">
        <name>[4Fe-4S] cluster</name>
        <dbReference type="ChEBI" id="CHEBI:49883"/>
    </cofactor>
</comment>
<evidence type="ECO:0000313" key="14">
    <source>
        <dbReference type="Proteomes" id="UP000526307"/>
    </source>
</evidence>
<dbReference type="AlphaFoldDB" id="A0A7Y8VQS1"/>
<evidence type="ECO:0000256" key="2">
    <source>
        <dbReference type="ARBA" id="ARBA00001966"/>
    </source>
</evidence>
<dbReference type="SUPFAM" id="SSF51971">
    <property type="entry name" value="Nucleotide-binding domain"/>
    <property type="match status" value="1"/>
</dbReference>
<evidence type="ECO:0000256" key="7">
    <source>
        <dbReference type="ARBA" id="ARBA00023002"/>
    </source>
</evidence>
<dbReference type="SUPFAM" id="SSF51905">
    <property type="entry name" value="FAD/NAD(P)-binding domain"/>
    <property type="match status" value="1"/>
</dbReference>
<dbReference type="InterPro" id="IPR001155">
    <property type="entry name" value="OxRdtase_FMN_N"/>
</dbReference>
<evidence type="ECO:0000259" key="12">
    <source>
        <dbReference type="Pfam" id="PF07992"/>
    </source>
</evidence>
<organism evidence="13 14">
    <name type="scientific">Mogibacterium timidum</name>
    <dbReference type="NCBI Taxonomy" id="35519"/>
    <lineage>
        <taxon>Bacteria</taxon>
        <taxon>Bacillati</taxon>
        <taxon>Bacillota</taxon>
        <taxon>Clostridia</taxon>
        <taxon>Peptostreptococcales</taxon>
        <taxon>Anaerovoracaceae</taxon>
        <taxon>Mogibacterium</taxon>
    </lineage>
</organism>
<dbReference type="CDD" id="cd02803">
    <property type="entry name" value="OYE_like_FMN_family"/>
    <property type="match status" value="1"/>
</dbReference>
<feature type="compositionally biased region" description="Polar residues" evidence="10">
    <location>
        <begin position="113"/>
        <end position="129"/>
    </location>
</feature>
<protein>
    <submittedName>
        <fullName evidence="13">FAD-dependent oxidoreductase</fullName>
    </submittedName>
</protein>
<dbReference type="InterPro" id="IPR013785">
    <property type="entry name" value="Aldolase_TIM"/>
</dbReference>
<dbReference type="GO" id="GO:0016491">
    <property type="term" value="F:oxidoreductase activity"/>
    <property type="evidence" value="ECO:0007669"/>
    <property type="project" value="UniProtKB-KW"/>
</dbReference>
<evidence type="ECO:0000256" key="3">
    <source>
        <dbReference type="ARBA" id="ARBA00011048"/>
    </source>
</evidence>
<dbReference type="SUPFAM" id="SSF51395">
    <property type="entry name" value="FMN-linked oxidoreductases"/>
    <property type="match status" value="1"/>
</dbReference>
<keyword evidence="4" id="KW-0285">Flavoprotein</keyword>
<feature type="domain" description="NADH:flavin oxidoreductase/NADH oxidase N-terminal" evidence="11">
    <location>
        <begin position="8"/>
        <end position="335"/>
    </location>
</feature>
<evidence type="ECO:0000256" key="4">
    <source>
        <dbReference type="ARBA" id="ARBA00022630"/>
    </source>
</evidence>
<dbReference type="Proteomes" id="UP000526307">
    <property type="component" value="Unassembled WGS sequence"/>
</dbReference>
<dbReference type="Gene3D" id="3.20.20.70">
    <property type="entry name" value="Aldolase class I"/>
    <property type="match status" value="1"/>
</dbReference>
<dbReference type="PRINTS" id="PR00411">
    <property type="entry name" value="PNDRDTASEI"/>
</dbReference>
<evidence type="ECO:0000313" key="13">
    <source>
        <dbReference type="EMBL" id="NWO22677.1"/>
    </source>
</evidence>
<dbReference type="PANTHER" id="PTHR42917:SF2">
    <property type="entry name" value="2,4-DIENOYL-COA REDUCTASE [(2E)-ENOYL-COA-PRODUCING]"/>
    <property type="match status" value="1"/>
</dbReference>
<dbReference type="Pfam" id="PF07992">
    <property type="entry name" value="Pyr_redox_2"/>
    <property type="match status" value="1"/>
</dbReference>
<dbReference type="GO" id="GO:0046872">
    <property type="term" value="F:metal ion binding"/>
    <property type="evidence" value="ECO:0007669"/>
    <property type="project" value="UniProtKB-KW"/>
</dbReference>
<dbReference type="GO" id="GO:0051536">
    <property type="term" value="F:iron-sulfur cluster binding"/>
    <property type="evidence" value="ECO:0007669"/>
    <property type="project" value="UniProtKB-KW"/>
</dbReference>
<evidence type="ECO:0000256" key="1">
    <source>
        <dbReference type="ARBA" id="ARBA00001917"/>
    </source>
</evidence>
<dbReference type="PRINTS" id="PR00368">
    <property type="entry name" value="FADPNR"/>
</dbReference>
<evidence type="ECO:0000256" key="10">
    <source>
        <dbReference type="SAM" id="MobiDB-lite"/>
    </source>
</evidence>
<comment type="cofactor">
    <cofactor evidence="1">
        <name>FMN</name>
        <dbReference type="ChEBI" id="CHEBI:58210"/>
    </cofactor>
</comment>
<evidence type="ECO:0000256" key="9">
    <source>
        <dbReference type="ARBA" id="ARBA00023014"/>
    </source>
</evidence>
<comment type="similarity">
    <text evidence="3">In the N-terminal section; belongs to the NADH:flavin oxidoreductase/NADH oxidase family.</text>
</comment>
<keyword evidence="6" id="KW-0479">Metal-binding</keyword>
<dbReference type="EMBL" id="JABXYR010000001">
    <property type="protein sequence ID" value="NWO22677.1"/>
    <property type="molecule type" value="Genomic_DNA"/>
</dbReference>
<dbReference type="Pfam" id="PF12831">
    <property type="entry name" value="FAD_oxidored"/>
    <property type="match status" value="1"/>
</dbReference>
<dbReference type="PANTHER" id="PTHR42917">
    <property type="entry name" value="2,4-DIENOYL-COA REDUCTASE"/>
    <property type="match status" value="1"/>
</dbReference>
<dbReference type="Gene3D" id="3.40.50.720">
    <property type="entry name" value="NAD(P)-binding Rossmann-like Domain"/>
    <property type="match status" value="1"/>
</dbReference>
<keyword evidence="14" id="KW-1185">Reference proteome</keyword>
<gene>
    <name evidence="13" type="ORF">HW270_01040</name>
</gene>
<dbReference type="Gene3D" id="3.50.50.60">
    <property type="entry name" value="FAD/NAD(P)-binding domain"/>
    <property type="match status" value="1"/>
</dbReference>
<feature type="domain" description="FAD/NAD(P)-binding" evidence="12">
    <location>
        <begin position="466"/>
        <end position="629"/>
    </location>
</feature>
<accession>A0A7Y8VQS1</accession>
<dbReference type="InterPro" id="IPR023753">
    <property type="entry name" value="FAD/NAD-binding_dom"/>
</dbReference>
<dbReference type="GO" id="GO:0010181">
    <property type="term" value="F:FMN binding"/>
    <property type="evidence" value="ECO:0007669"/>
    <property type="project" value="InterPro"/>
</dbReference>
<keyword evidence="7" id="KW-0560">Oxidoreductase</keyword>
<evidence type="ECO:0000256" key="8">
    <source>
        <dbReference type="ARBA" id="ARBA00023004"/>
    </source>
</evidence>
<feature type="region of interest" description="Disordered" evidence="10">
    <location>
        <begin position="113"/>
        <end position="139"/>
    </location>
</feature>
<dbReference type="InterPro" id="IPR051793">
    <property type="entry name" value="NADH:flavin_oxidoreductase"/>
</dbReference>
<sequence>MKKKYPHIFEPITVKRTTIKNRIAMTPMGSNYGEASGEMSNRHMNYYKLRAKGGTGLIIVENANVQYPVGSNGTSQLRIDHDRFMPRLYQLVESLHKEGSTVAIQINHAGASASSERTGVPTVSSSNIPTKDGGETPRPMTKEEIRETVKKYGEAAKRAQAIGFDAVEIHCGHSYLMSQFISPYYNKRDDEFGGSVENRMRFPRMVLEEVRKQVGPWFPIIVRVSAEERVPGGNELKDTIEYLQYLDEFVDMYDVSAALNPSLHYQIDSSFLPDGWKRYMARAVKDAYKKPVINAGNYRDPAVVEEVLASGDVDIVGIGRGLIADPEWVKKVEHDETDILRKCISCNVGCAGNRIGINRPIRCTVNPAVPEGDIYKRLRVNKNCNVVVIGGGTAGLEAACTAAEVGCNVFLFEKSDKLGGLSEFISDLPGKTRMKDFPRYLRTRAERLPNLYTFLNTEASIEEINKFHPDIVVNATGSHPVVPPIPGLRENRAAGNLDDIFIMINNVNAGKYPEEFCRGKKVLVMGGGAVGLDIIEYFAPLGADCTIVDMLPTIGAVADPITKCSIKETFEVNHVKQYVNTAIQEVKEHSIVVKTPEGNVEELEFDLGFSALGLAAYNPILDELHKEYDDTDVDVYNIGDSVRARHIMEGTMDGRAILNVLDKRGLLDLSEIELA</sequence>
<evidence type="ECO:0000256" key="5">
    <source>
        <dbReference type="ARBA" id="ARBA00022643"/>
    </source>
</evidence>
<dbReference type="RefSeq" id="WP_178978092.1">
    <property type="nucleotide sequence ID" value="NZ_JABXYR010000001.1"/>
</dbReference>
<comment type="caution">
    <text evidence="13">The sequence shown here is derived from an EMBL/GenBank/DDBJ whole genome shotgun (WGS) entry which is preliminary data.</text>
</comment>
<dbReference type="InterPro" id="IPR036188">
    <property type="entry name" value="FAD/NAD-bd_sf"/>
</dbReference>
<proteinExistence type="inferred from homology"/>